<protein>
    <submittedName>
        <fullName evidence="1">Uncharacterized protein</fullName>
    </submittedName>
</protein>
<comment type="caution">
    <text evidence="1">The sequence shown here is derived from an EMBL/GenBank/DDBJ whole genome shotgun (WGS) entry which is preliminary data.</text>
</comment>
<name>A0ACC5Z547_9TELE</name>
<accession>A0ACC5Z547</accession>
<proteinExistence type="predicted"/>
<evidence type="ECO:0000313" key="1">
    <source>
        <dbReference type="EMBL" id="MCJ8742276.1"/>
    </source>
</evidence>
<keyword evidence="2" id="KW-1185">Reference proteome</keyword>
<dbReference type="Proteomes" id="UP000830395">
    <property type="component" value="Chromosome 17"/>
</dbReference>
<organism evidence="1 2">
    <name type="scientific">Pangasius djambal</name>
    <dbReference type="NCBI Taxonomy" id="1691987"/>
    <lineage>
        <taxon>Eukaryota</taxon>
        <taxon>Metazoa</taxon>
        <taxon>Chordata</taxon>
        <taxon>Craniata</taxon>
        <taxon>Vertebrata</taxon>
        <taxon>Euteleostomi</taxon>
        <taxon>Actinopterygii</taxon>
        <taxon>Neopterygii</taxon>
        <taxon>Teleostei</taxon>
        <taxon>Ostariophysi</taxon>
        <taxon>Siluriformes</taxon>
        <taxon>Pangasiidae</taxon>
        <taxon>Pangasius</taxon>
    </lineage>
</organism>
<evidence type="ECO:0000313" key="2">
    <source>
        <dbReference type="Proteomes" id="UP000830395"/>
    </source>
</evidence>
<gene>
    <name evidence="1" type="ORF">PDJAM_G00080100</name>
</gene>
<reference evidence="1" key="1">
    <citation type="submission" date="2020-02" db="EMBL/GenBank/DDBJ databases">
        <title>Genome sequencing of the panga catfish, Pangasius djambal.</title>
        <authorList>
            <person name="Wen M."/>
            <person name="Zahm M."/>
            <person name="Roques C."/>
            <person name="Cabau C."/>
            <person name="Klopp C."/>
            <person name="Donnadieu C."/>
            <person name="Jouanno E."/>
            <person name="Avarre J.-C."/>
            <person name="Campet M."/>
            <person name="Ha T."/>
            <person name="Dugue R."/>
            <person name="Lampietro C."/>
            <person name="Louis A."/>
            <person name="Herpin A."/>
            <person name="Echchiki A."/>
            <person name="Berthelot C."/>
            <person name="Parey E."/>
            <person name="Roest-Crollius H."/>
            <person name="Braasch I."/>
            <person name="Postlethwait J.H."/>
            <person name="Bobe J."/>
            <person name="Montfort J."/>
            <person name="Bouchez O."/>
            <person name="Begum T."/>
            <person name="Schartl M."/>
            <person name="Gustiano R."/>
            <person name="Guiguen Y."/>
        </authorList>
    </citation>
    <scope>NUCLEOTIDE SEQUENCE</scope>
    <source>
        <strain evidence="1">Pdj_M5554</strain>
    </source>
</reference>
<sequence>MLPWVPLDFGQRFRMLGDQREVSMVADWQSSCICDPTIATFISGFPSSIVGCFSHLILMVHSKQNSSLFMYCLRFVE</sequence>
<dbReference type="EMBL" id="CM040991">
    <property type="protein sequence ID" value="MCJ8742276.1"/>
    <property type="molecule type" value="Genomic_DNA"/>
</dbReference>